<reference evidence="2" key="2">
    <citation type="submission" date="2020-01" db="EMBL/GenBank/DDBJ databases">
        <title>Population-level Yeast Reference Genomes.</title>
        <authorList>
            <person name="Yue J.-X."/>
        </authorList>
    </citation>
    <scope>NUCLEOTIDE SEQUENCE</scope>
    <source>
        <strain evidence="2">CBS432</strain>
    </source>
</reference>
<feature type="compositionally biased region" description="Basic and acidic residues" evidence="1">
    <location>
        <begin position="1"/>
        <end position="15"/>
    </location>
</feature>
<dbReference type="VEuPathDB" id="FungiDB:SPAR_P01620"/>
<dbReference type="KEGG" id="spao:SPAR_P01620"/>
<reference evidence="2" key="1">
    <citation type="journal article" date="2017" name="Nat. Genet.">
        <title>Contrasting evolutionary genome dynamics between domesticated and wild yeasts.</title>
        <authorList>
            <person name="Yue J.X."/>
            <person name="Li J."/>
            <person name="Aigrain L."/>
            <person name="Hallin J."/>
            <person name="Persson K."/>
            <person name="Oliver K."/>
            <person name="Bergstrom A."/>
            <person name="Coupland P."/>
            <person name="Warringer J."/>
            <person name="Lagomarsino M.C."/>
            <person name="Fischer G."/>
            <person name="Durbin R."/>
            <person name="Liti G."/>
        </authorList>
    </citation>
    <scope>NUCLEOTIDE SEQUENCE</scope>
    <source>
        <strain evidence="2">CBS432</strain>
    </source>
</reference>
<reference evidence="2" key="3">
    <citation type="submission" date="2025-07" db="EMBL/GenBank/DDBJ databases">
        <authorList>
            <consortium name="NCBI Genome Project"/>
        </authorList>
    </citation>
    <scope>NUCLEOTIDE SEQUENCE</scope>
    <source>
        <strain evidence="2">CBS432</strain>
    </source>
</reference>
<protein>
    <recommendedName>
        <fullName evidence="3">YPL108W-like protein</fullName>
    </recommendedName>
</protein>
<dbReference type="AlphaFoldDB" id="A0A8B8V0W6"/>
<proteinExistence type="predicted"/>
<dbReference type="RefSeq" id="XP_033769659.1">
    <property type="nucleotide sequence ID" value="XM_033913768.1"/>
</dbReference>
<dbReference type="OrthoDB" id="4082971at2759"/>
<evidence type="ECO:0000256" key="1">
    <source>
        <dbReference type="SAM" id="MobiDB-lite"/>
    </source>
</evidence>
<accession>A0A8B8V0W6</accession>
<reference evidence="2" key="4">
    <citation type="submission" date="2025-08" db="UniProtKB">
        <authorList>
            <consortium name="RefSeq"/>
        </authorList>
    </citation>
    <scope>IDENTIFICATION</scope>
    <source>
        <strain evidence="2">CBS432</strain>
    </source>
</reference>
<gene>
    <name evidence="2" type="ORF">SPAR_P01620</name>
</gene>
<name>A0A8B8V0W6_SACPA</name>
<evidence type="ECO:0008006" key="3">
    <source>
        <dbReference type="Google" id="ProtNLM"/>
    </source>
</evidence>
<organism evidence="2">
    <name type="scientific">Saccharomyces paradoxus</name>
    <name type="common">Yeast</name>
    <name type="synonym">Saccharomyces douglasii</name>
    <dbReference type="NCBI Taxonomy" id="27291"/>
    <lineage>
        <taxon>Eukaryota</taxon>
        <taxon>Fungi</taxon>
        <taxon>Dikarya</taxon>
        <taxon>Ascomycota</taxon>
        <taxon>Saccharomycotina</taxon>
        <taxon>Saccharomycetes</taxon>
        <taxon>Saccharomycetales</taxon>
        <taxon>Saccharomycetaceae</taxon>
        <taxon>Saccharomyces</taxon>
    </lineage>
</organism>
<feature type="region of interest" description="Disordered" evidence="1">
    <location>
        <begin position="1"/>
        <end position="34"/>
    </location>
</feature>
<evidence type="ECO:0000313" key="2">
    <source>
        <dbReference type="RefSeq" id="XP_033769659.1"/>
    </source>
</evidence>
<sequence>MKELSDRGKATKMVEENYSTGFRKPHGEKDQSVTKPISLDSRTGEVIVRKSTGKTKIRKGQTEEEYKQQLRHYFKVEEGPVRTKVGWMDEVDLLAEIRDGKYDISNKHQRQVLSGFCHRLFYRRKYEDCLNLSTYLLGLFEPFNVKNKMKRELEELEYMIEQCRGHTL</sequence>
<dbReference type="GeneID" id="54634104"/>